<feature type="signal peptide" evidence="1">
    <location>
        <begin position="1"/>
        <end position="24"/>
    </location>
</feature>
<keyword evidence="3" id="KW-1185">Reference proteome</keyword>
<evidence type="ECO:0000313" key="3">
    <source>
        <dbReference type="Proteomes" id="UP000245523"/>
    </source>
</evidence>
<gene>
    <name evidence="2" type="ORF">B0H50_101276</name>
</gene>
<feature type="chain" id="PRO_5045619117" evidence="1">
    <location>
        <begin position="25"/>
        <end position="132"/>
    </location>
</feature>
<evidence type="ECO:0000256" key="1">
    <source>
        <dbReference type="SAM" id="SignalP"/>
    </source>
</evidence>
<protein>
    <submittedName>
        <fullName evidence="2">Uncharacterized protein</fullName>
    </submittedName>
</protein>
<accession>A0ABX5LQ40</accession>
<organism evidence="2 3">
    <name type="scientific">Hallerella porci</name>
    <dbReference type="NCBI Taxonomy" id="1945871"/>
    <lineage>
        <taxon>Bacteria</taxon>
        <taxon>Pseudomonadati</taxon>
        <taxon>Fibrobacterota</taxon>
        <taxon>Fibrobacteria</taxon>
        <taxon>Fibrobacterales</taxon>
        <taxon>Fibrobacteraceae</taxon>
        <taxon>Hallerella</taxon>
    </lineage>
</organism>
<dbReference type="PROSITE" id="PS51257">
    <property type="entry name" value="PROKAR_LIPOPROTEIN"/>
    <property type="match status" value="1"/>
</dbReference>
<dbReference type="EMBL" id="QGHD01000001">
    <property type="protein sequence ID" value="PWL04261.1"/>
    <property type="molecule type" value="Genomic_DNA"/>
</dbReference>
<keyword evidence="1" id="KW-0732">Signal</keyword>
<evidence type="ECO:0000313" key="2">
    <source>
        <dbReference type="EMBL" id="PWL04261.1"/>
    </source>
</evidence>
<comment type="caution">
    <text evidence="2">The sequence shown here is derived from an EMBL/GenBank/DDBJ whole genome shotgun (WGS) entry which is preliminary data.</text>
</comment>
<sequence length="132" mass="15092">MKKQLLLIAFIAFGLIACDNSSSASDDNGGRKAGDNSLELKIPIVAWGEEDGYPYYQTFEPFCYRDEDDGTMIWYDDTLTARGEDYKDYIFPKYFYLIYKDTLCTSFEGGDLEDYHDYSYSVMTGNNATIFG</sequence>
<proteinExistence type="predicted"/>
<dbReference type="RefSeq" id="WP_106198104.1">
    <property type="nucleotide sequence ID" value="NZ_JAXEIU010000055.1"/>
</dbReference>
<name>A0ABX5LQ40_9BACT</name>
<reference evidence="2 3" key="1">
    <citation type="submission" date="2018-05" db="EMBL/GenBank/DDBJ databases">
        <title>Animal gut microbial communities from fecal samples from Wisconsin, USA.</title>
        <authorList>
            <person name="Neumann A."/>
        </authorList>
    </citation>
    <scope>NUCLEOTIDE SEQUENCE [LARGE SCALE GENOMIC DNA]</scope>
    <source>
        <strain evidence="2 3">UWS4</strain>
    </source>
</reference>
<dbReference type="Proteomes" id="UP000245523">
    <property type="component" value="Unassembled WGS sequence"/>
</dbReference>